<dbReference type="KEGG" id="bcou:IC761_07135"/>
<dbReference type="Gene3D" id="3.40.190.290">
    <property type="match status" value="1"/>
</dbReference>
<dbReference type="GO" id="GO:0000976">
    <property type="term" value="F:transcription cis-regulatory region binding"/>
    <property type="evidence" value="ECO:0007669"/>
    <property type="project" value="TreeGrafter"/>
</dbReference>
<dbReference type="InterPro" id="IPR036390">
    <property type="entry name" value="WH_DNA-bd_sf"/>
</dbReference>
<dbReference type="PROSITE" id="PS50931">
    <property type="entry name" value="HTH_LYSR"/>
    <property type="match status" value="2"/>
</dbReference>
<dbReference type="Gene3D" id="1.10.10.10">
    <property type="entry name" value="Winged helix-like DNA-binding domain superfamily/Winged helix DNA-binding domain"/>
    <property type="match status" value="2"/>
</dbReference>
<dbReference type="GO" id="GO:0003700">
    <property type="term" value="F:DNA-binding transcription factor activity"/>
    <property type="evidence" value="ECO:0007669"/>
    <property type="project" value="InterPro"/>
</dbReference>
<keyword evidence="5" id="KW-0804">Transcription</keyword>
<keyword evidence="8" id="KW-1185">Reference proteome</keyword>
<feature type="domain" description="HTH lysR-type" evidence="6">
    <location>
        <begin position="321"/>
        <end position="378"/>
    </location>
</feature>
<evidence type="ECO:0000313" key="8">
    <source>
        <dbReference type="Proteomes" id="UP000594621"/>
    </source>
</evidence>
<dbReference type="InterPro" id="IPR000847">
    <property type="entry name" value="LysR_HTH_N"/>
</dbReference>
<keyword evidence="4" id="KW-0238">DNA-binding</keyword>
<dbReference type="PANTHER" id="PTHR30126:SF97">
    <property type="entry name" value="HTH-TYPE TRANSCRIPTIONAL REGULATOR ABGR"/>
    <property type="match status" value="1"/>
</dbReference>
<dbReference type="Proteomes" id="UP000594621">
    <property type="component" value="Chromosome"/>
</dbReference>
<evidence type="ECO:0000259" key="6">
    <source>
        <dbReference type="PROSITE" id="PS50931"/>
    </source>
</evidence>
<sequence>MPVAELRDRASGINLSQIETFLALVEEGSVPPALRRLGLGRSSLSAHIKSLSDELAQRLVVRLQNGLAVTPAGREAYRLLRPFMEHAAYCLAYFRSGAEAAPERIPVILPQGYAGAMFDQALTQVARSAMQRARSVWLAPTYGRSGQADKNGLVIDFGDKRDRQAGGVNVHVIPDRWVLVRAGPNKGWHPRDVPLSELMNNSFAVPELPDSQLALLLAVAERTQARINCLSQEPQEILAKGSLSRNFNFLIPAAQLNPALVAEHFECALLERSEFDPTIAISGEYGKIFACEIQQRYEALLATSIVPEALLLEDDTEPERISLKLCRSFLALYEEGNMRRASQRLCIVQPALTVQLHGLEELLDTPLFERSHRGLEPNARADVLYGLLAPLMAEFEDAVRTLRAGAIGGRLRRLRLGLIPALDAESETAEYFANALNRWSERYPETIVQVLEAYSAKLLQWLSSGRIDFALTDRVVENPEMSFDLIAEDEMAVIVERSSQLLLPGPVTLETASKLPLVLPSSRHGLRSIIAQPLQKAGLDLSPKIEVDSMAAAISLVKIGRYATILPTGAIHKSTDRRRLSIHPIRAPRILRSICLVRMRNEIPDPAAQEFIEELRNAFSSAGERAAVELDGGDDEVGVSSKLIA</sequence>
<dbReference type="Pfam" id="PF03466">
    <property type="entry name" value="LysR_substrate"/>
    <property type="match status" value="1"/>
</dbReference>
<reference evidence="7 8" key="1">
    <citation type="submission" date="2020-09" db="EMBL/GenBank/DDBJ databases">
        <title>Complete genomes of bradyrhizobia occurring on native shrubby legumes in Australia.</title>
        <authorList>
            <person name="Lafay B."/>
        </authorList>
    </citation>
    <scope>NUCLEOTIDE SEQUENCE [LARGE SCALE GENOMIC DNA]</scope>
    <source>
        <strain evidence="7 8">BDV5040</strain>
    </source>
</reference>
<evidence type="ECO:0000313" key="7">
    <source>
        <dbReference type="EMBL" id="QPF93037.1"/>
    </source>
</evidence>
<dbReference type="Pfam" id="PF00126">
    <property type="entry name" value="HTH_1"/>
    <property type="match status" value="2"/>
</dbReference>
<evidence type="ECO:0000256" key="5">
    <source>
        <dbReference type="ARBA" id="ARBA00023163"/>
    </source>
</evidence>
<dbReference type="SUPFAM" id="SSF46785">
    <property type="entry name" value="Winged helix' DNA-binding domain"/>
    <property type="match status" value="2"/>
</dbReference>
<evidence type="ECO:0000256" key="2">
    <source>
        <dbReference type="ARBA" id="ARBA00009437"/>
    </source>
</evidence>
<dbReference type="EMBL" id="CP061379">
    <property type="protein sequence ID" value="QPF93037.1"/>
    <property type="molecule type" value="Genomic_DNA"/>
</dbReference>
<evidence type="ECO:0000256" key="1">
    <source>
        <dbReference type="ARBA" id="ARBA00003502"/>
    </source>
</evidence>
<dbReference type="InterPro" id="IPR036388">
    <property type="entry name" value="WH-like_DNA-bd_sf"/>
</dbReference>
<name>A0A7S9D895_9BRAD</name>
<feature type="domain" description="HTH lysR-type" evidence="6">
    <location>
        <begin position="13"/>
        <end position="70"/>
    </location>
</feature>
<accession>A0A7S9D895</accession>
<organism evidence="7 8">
    <name type="scientific">Bradyrhizobium commune</name>
    <dbReference type="NCBI Taxonomy" id="83627"/>
    <lineage>
        <taxon>Bacteria</taxon>
        <taxon>Pseudomonadati</taxon>
        <taxon>Pseudomonadota</taxon>
        <taxon>Alphaproteobacteria</taxon>
        <taxon>Hyphomicrobiales</taxon>
        <taxon>Nitrobacteraceae</taxon>
        <taxon>Bradyrhizobium</taxon>
    </lineage>
</organism>
<keyword evidence="3" id="KW-0805">Transcription regulation</keyword>
<comment type="function">
    <text evidence="1">NodD regulates the expression of the nodABCFE genes which encode other nodulation proteins. NodD is also a negative regulator of its own expression. Binds flavonoids as inducers.</text>
</comment>
<dbReference type="AlphaFoldDB" id="A0A7S9D895"/>
<dbReference type="PANTHER" id="PTHR30126">
    <property type="entry name" value="HTH-TYPE TRANSCRIPTIONAL REGULATOR"/>
    <property type="match status" value="1"/>
</dbReference>
<dbReference type="SUPFAM" id="SSF53850">
    <property type="entry name" value="Periplasmic binding protein-like II"/>
    <property type="match status" value="1"/>
</dbReference>
<dbReference type="RefSeq" id="WP_195802556.1">
    <property type="nucleotide sequence ID" value="NZ_CP061379.1"/>
</dbReference>
<protein>
    <submittedName>
        <fullName evidence="7">LysR family transcriptional regulator</fullName>
    </submittedName>
</protein>
<comment type="similarity">
    <text evidence="2">Belongs to the LysR transcriptional regulatory family.</text>
</comment>
<gene>
    <name evidence="7" type="ORF">IC761_07135</name>
</gene>
<evidence type="ECO:0000256" key="3">
    <source>
        <dbReference type="ARBA" id="ARBA00023015"/>
    </source>
</evidence>
<evidence type="ECO:0000256" key="4">
    <source>
        <dbReference type="ARBA" id="ARBA00023125"/>
    </source>
</evidence>
<dbReference type="InterPro" id="IPR005119">
    <property type="entry name" value="LysR_subst-bd"/>
</dbReference>
<proteinExistence type="inferred from homology"/>